<comment type="caution">
    <text evidence="2">The sequence shown here is derived from an EMBL/GenBank/DDBJ whole genome shotgun (WGS) entry which is preliminary data.</text>
</comment>
<evidence type="ECO:0000313" key="3">
    <source>
        <dbReference type="Proteomes" id="UP001577267"/>
    </source>
</evidence>
<organism evidence="2 3">
    <name type="scientific">Streptomyces carpaticus</name>
    <dbReference type="NCBI Taxonomy" id="285558"/>
    <lineage>
        <taxon>Bacteria</taxon>
        <taxon>Bacillati</taxon>
        <taxon>Actinomycetota</taxon>
        <taxon>Actinomycetes</taxon>
        <taxon>Kitasatosporales</taxon>
        <taxon>Streptomycetaceae</taxon>
        <taxon>Streptomyces</taxon>
    </lineage>
</organism>
<proteinExistence type="predicted"/>
<feature type="region of interest" description="Disordered" evidence="1">
    <location>
        <begin position="43"/>
        <end position="74"/>
    </location>
</feature>
<accession>A0ABV4ZWQ8</accession>
<dbReference type="Proteomes" id="UP001577267">
    <property type="component" value="Unassembled WGS sequence"/>
</dbReference>
<evidence type="ECO:0000313" key="2">
    <source>
        <dbReference type="EMBL" id="MFB4197739.1"/>
    </source>
</evidence>
<name>A0ABV4ZWQ8_9ACTN</name>
<dbReference type="EMBL" id="JBHGBT010000046">
    <property type="protein sequence ID" value="MFB4197739.1"/>
    <property type="molecule type" value="Genomic_DNA"/>
</dbReference>
<keyword evidence="3" id="KW-1185">Reference proteome</keyword>
<gene>
    <name evidence="2" type="ORF">ACE11A_25720</name>
</gene>
<dbReference type="RefSeq" id="WP_375066322.1">
    <property type="nucleotide sequence ID" value="NZ_JBHGBT010000046.1"/>
</dbReference>
<reference evidence="2 3" key="1">
    <citation type="submission" date="2024-09" db="EMBL/GenBank/DDBJ databases">
        <title>Draft genome sequence of multifaceted antimicrobials producing Streptomyces sp. strain FH1.</title>
        <authorList>
            <person name="Hassan F."/>
            <person name="Ali H."/>
            <person name="Hassan N."/>
            <person name="Nawaz A."/>
        </authorList>
    </citation>
    <scope>NUCLEOTIDE SEQUENCE [LARGE SCALE GENOMIC DNA]</scope>
    <source>
        <strain evidence="2 3">FH1</strain>
    </source>
</reference>
<protein>
    <submittedName>
        <fullName evidence="2">Uncharacterized protein</fullName>
    </submittedName>
</protein>
<feature type="compositionally biased region" description="Basic and acidic residues" evidence="1">
    <location>
        <begin position="47"/>
        <end position="74"/>
    </location>
</feature>
<sequence length="74" mass="8093">MIGLLRRLAALLRPRPAAVDTPTIRLRLPGPAPADRAARRALPALPDDFRPDTPGHDERAMGARLRTRLEGHDG</sequence>
<evidence type="ECO:0000256" key="1">
    <source>
        <dbReference type="SAM" id="MobiDB-lite"/>
    </source>
</evidence>